<keyword evidence="2" id="KW-1185">Reference proteome</keyword>
<reference evidence="1 2" key="1">
    <citation type="journal article" date="2020" name="Cell">
        <title>Large-Scale Comparative Analyses of Tick Genomes Elucidate Their Genetic Diversity and Vector Capacities.</title>
        <authorList>
            <consortium name="Tick Genome and Microbiome Consortium (TIGMIC)"/>
            <person name="Jia N."/>
            <person name="Wang J."/>
            <person name="Shi W."/>
            <person name="Du L."/>
            <person name="Sun Y."/>
            <person name="Zhan W."/>
            <person name="Jiang J.F."/>
            <person name="Wang Q."/>
            <person name="Zhang B."/>
            <person name="Ji P."/>
            <person name="Bell-Sakyi L."/>
            <person name="Cui X.M."/>
            <person name="Yuan T.T."/>
            <person name="Jiang B.G."/>
            <person name="Yang W.F."/>
            <person name="Lam T.T."/>
            <person name="Chang Q.C."/>
            <person name="Ding S.J."/>
            <person name="Wang X.J."/>
            <person name="Zhu J.G."/>
            <person name="Ruan X.D."/>
            <person name="Zhao L."/>
            <person name="Wei J.T."/>
            <person name="Ye R.Z."/>
            <person name="Que T.C."/>
            <person name="Du C.H."/>
            <person name="Zhou Y.H."/>
            <person name="Cheng J.X."/>
            <person name="Dai P.F."/>
            <person name="Guo W.B."/>
            <person name="Han X.H."/>
            <person name="Huang E.J."/>
            <person name="Li L.F."/>
            <person name="Wei W."/>
            <person name="Gao Y.C."/>
            <person name="Liu J.Z."/>
            <person name="Shao H.Z."/>
            <person name="Wang X."/>
            <person name="Wang C.C."/>
            <person name="Yang T.C."/>
            <person name="Huo Q.B."/>
            <person name="Li W."/>
            <person name="Chen H.Y."/>
            <person name="Chen S.E."/>
            <person name="Zhou L.G."/>
            <person name="Ni X.B."/>
            <person name="Tian J.H."/>
            <person name="Sheng Y."/>
            <person name="Liu T."/>
            <person name="Pan Y.S."/>
            <person name="Xia L.Y."/>
            <person name="Li J."/>
            <person name="Zhao F."/>
            <person name="Cao W.C."/>
        </authorList>
    </citation>
    <scope>NUCLEOTIDE SEQUENCE [LARGE SCALE GENOMIC DNA]</scope>
    <source>
        <strain evidence="1">Iper-2018</strain>
    </source>
</reference>
<name>A0AC60PDC8_IXOPE</name>
<evidence type="ECO:0000313" key="2">
    <source>
        <dbReference type="Proteomes" id="UP000805193"/>
    </source>
</evidence>
<sequence length="624" mass="65414">MLRLSVYADKHHQSFAPTNIHHVEMRPKTRLRALQFPAASLFEVTMLGSSTPTSCEELPFGSTRKPSRVGLQAVPSPWASALPPTAPDFASLRTAAAREGSNTVLQARKPQSAKRAMSVGCQVVFSSQDATTSTFYSRTDETETSVEVCPHCLREDQLRSPRFPGWPLPWFSPHRPQFPFPAGLLCTCASPFSALLPPPYPHHGAPNLPCPNYGLPNLPYFPSFPSYPFCYYPQHPIVMPFDVWLHSNSSIEEGPAIMECVVEPFEGCVLDEEVDRSMGTLKKHSPPSKITSVAAIADGGSADAPSSRASGCGLPEARPKPAGCTPKSASPATRGVELSSATVEGAGESDKSKTAAATPLEVQKDEAAGSTGSPAGTASGVDSKPMEERREGGNTGASPPLEAATKAAEVPGSGALIERSSATPNGVPEQAPQAQAAKKTADPKANFKSPGSSKPTSSSLAESDLTSSTGTAVSSLPGDAGSGTEQLDASADKSPGTCSPDASPDPKDEVVAISPTVEEHEVDMETQEESAAEAEEDEPLAETELGADVSKRGRYTRAGIICAMVVLSLVLLFVVYAIAAPGSAQKGRILGTTPLFVDVDVGGNESEAVAVQDELHVIDIPLNF</sequence>
<evidence type="ECO:0000313" key="1">
    <source>
        <dbReference type="EMBL" id="KAG0417878.1"/>
    </source>
</evidence>
<dbReference type="EMBL" id="JABSTQ010010792">
    <property type="protein sequence ID" value="KAG0417878.1"/>
    <property type="molecule type" value="Genomic_DNA"/>
</dbReference>
<protein>
    <submittedName>
        <fullName evidence="1">Uncharacterized protein</fullName>
    </submittedName>
</protein>
<gene>
    <name evidence="1" type="ORF">HPB47_005282</name>
</gene>
<organism evidence="1 2">
    <name type="scientific">Ixodes persulcatus</name>
    <name type="common">Taiga tick</name>
    <dbReference type="NCBI Taxonomy" id="34615"/>
    <lineage>
        <taxon>Eukaryota</taxon>
        <taxon>Metazoa</taxon>
        <taxon>Ecdysozoa</taxon>
        <taxon>Arthropoda</taxon>
        <taxon>Chelicerata</taxon>
        <taxon>Arachnida</taxon>
        <taxon>Acari</taxon>
        <taxon>Parasitiformes</taxon>
        <taxon>Ixodida</taxon>
        <taxon>Ixodoidea</taxon>
        <taxon>Ixodidae</taxon>
        <taxon>Ixodinae</taxon>
        <taxon>Ixodes</taxon>
    </lineage>
</organism>
<accession>A0AC60PDC8</accession>
<dbReference type="Proteomes" id="UP000805193">
    <property type="component" value="Unassembled WGS sequence"/>
</dbReference>
<proteinExistence type="predicted"/>
<comment type="caution">
    <text evidence="1">The sequence shown here is derived from an EMBL/GenBank/DDBJ whole genome shotgun (WGS) entry which is preliminary data.</text>
</comment>